<dbReference type="InterPro" id="IPR036236">
    <property type="entry name" value="Znf_C2H2_sf"/>
</dbReference>
<dbReference type="Gene3D" id="3.30.160.60">
    <property type="entry name" value="Classic Zinc Finger"/>
    <property type="match status" value="1"/>
</dbReference>
<name>A0A0S4JF68_BODSA</name>
<dbReference type="GO" id="GO:0008270">
    <property type="term" value="F:zinc ion binding"/>
    <property type="evidence" value="ECO:0007669"/>
    <property type="project" value="InterPro"/>
</dbReference>
<dbReference type="EMBL" id="CYKH01001795">
    <property type="protein sequence ID" value="CUG90134.1"/>
    <property type="molecule type" value="Genomic_DNA"/>
</dbReference>
<keyword evidence="5" id="KW-1185">Reference proteome</keyword>
<organism evidence="4 5">
    <name type="scientific">Bodo saltans</name>
    <name type="common">Flagellated protozoan</name>
    <dbReference type="NCBI Taxonomy" id="75058"/>
    <lineage>
        <taxon>Eukaryota</taxon>
        <taxon>Discoba</taxon>
        <taxon>Euglenozoa</taxon>
        <taxon>Kinetoplastea</taxon>
        <taxon>Metakinetoplastina</taxon>
        <taxon>Eubodonida</taxon>
        <taxon>Bodonidae</taxon>
        <taxon>Bodo</taxon>
    </lineage>
</organism>
<feature type="region of interest" description="Disordered" evidence="1">
    <location>
        <begin position="60"/>
        <end position="244"/>
    </location>
</feature>
<feature type="compositionally biased region" description="Basic residues" evidence="1">
    <location>
        <begin position="135"/>
        <end position="146"/>
    </location>
</feature>
<feature type="compositionally biased region" description="Low complexity" evidence="1">
    <location>
        <begin position="115"/>
        <end position="134"/>
    </location>
</feature>
<dbReference type="SMART" id="SM00451">
    <property type="entry name" value="ZnF_U1"/>
    <property type="match status" value="1"/>
</dbReference>
<evidence type="ECO:0000313" key="5">
    <source>
        <dbReference type="Proteomes" id="UP000051952"/>
    </source>
</evidence>
<feature type="domain" description="U1-type" evidence="3">
    <location>
        <begin position="567"/>
        <end position="601"/>
    </location>
</feature>
<evidence type="ECO:0000313" key="4">
    <source>
        <dbReference type="EMBL" id="CUG90134.1"/>
    </source>
</evidence>
<keyword evidence="2" id="KW-0472">Membrane</keyword>
<keyword evidence="2" id="KW-0812">Transmembrane</keyword>
<gene>
    <name evidence="4" type="ORF">BSAL_25170</name>
</gene>
<dbReference type="Pfam" id="PF12874">
    <property type="entry name" value="zf-met"/>
    <property type="match status" value="1"/>
</dbReference>
<accession>A0A0S4JF68</accession>
<evidence type="ECO:0000256" key="2">
    <source>
        <dbReference type="SAM" id="Phobius"/>
    </source>
</evidence>
<feature type="compositionally biased region" description="Low complexity" evidence="1">
    <location>
        <begin position="85"/>
        <end position="95"/>
    </location>
</feature>
<evidence type="ECO:0000256" key="1">
    <source>
        <dbReference type="SAM" id="MobiDB-lite"/>
    </source>
</evidence>
<dbReference type="InterPro" id="IPR013087">
    <property type="entry name" value="Znf_C2H2_type"/>
</dbReference>
<feature type="region of interest" description="Disordered" evidence="1">
    <location>
        <begin position="379"/>
        <end position="408"/>
    </location>
</feature>
<feature type="transmembrane region" description="Helical" evidence="2">
    <location>
        <begin position="16"/>
        <end position="40"/>
    </location>
</feature>
<dbReference type="GO" id="GO:0003676">
    <property type="term" value="F:nucleic acid binding"/>
    <property type="evidence" value="ECO:0007669"/>
    <property type="project" value="InterPro"/>
</dbReference>
<reference evidence="5" key="1">
    <citation type="submission" date="2015-09" db="EMBL/GenBank/DDBJ databases">
        <authorList>
            <consortium name="Pathogen Informatics"/>
        </authorList>
    </citation>
    <scope>NUCLEOTIDE SEQUENCE [LARGE SCALE GENOMIC DNA]</scope>
    <source>
        <strain evidence="5">Lake Konstanz</strain>
    </source>
</reference>
<feature type="compositionally biased region" description="Low complexity" evidence="1">
    <location>
        <begin position="486"/>
        <end position="496"/>
    </location>
</feature>
<dbReference type="SUPFAM" id="SSF57667">
    <property type="entry name" value="beta-beta-alpha zinc fingers"/>
    <property type="match status" value="1"/>
</dbReference>
<evidence type="ECO:0000259" key="3">
    <source>
        <dbReference type="SMART" id="SM00451"/>
    </source>
</evidence>
<protein>
    <submittedName>
        <fullName evidence="4">GPI-anchored surface protein, putative</fullName>
    </submittedName>
</protein>
<keyword evidence="2" id="KW-1133">Transmembrane helix</keyword>
<feature type="region of interest" description="Disordered" evidence="1">
    <location>
        <begin position="459"/>
        <end position="562"/>
    </location>
</feature>
<feature type="compositionally biased region" description="Low complexity" evidence="1">
    <location>
        <begin position="384"/>
        <end position="399"/>
    </location>
</feature>
<feature type="compositionally biased region" description="Low complexity" evidence="1">
    <location>
        <begin position="460"/>
        <end position="478"/>
    </location>
</feature>
<proteinExistence type="predicted"/>
<sequence length="663" mass="70470">MPLTHITRVVTTPLRLFHFVFLIFCTLGHNLSTCLLPFCVKQLKQSNFMASKSTATAVLPALSSAPPPPPNGGVRRQREDDEYNASSSSTAAAAARIARMTTESVPRSAEGDETNANNNNNNNNNNNRAEGGSSSHHRQHQQHQQRHSGGAVATSDSNRHHQQQPHVPEGGGTSIVASFAHSPYARGPGYGLHRESSSSELEQQALGGATTGGNSAPPYRSEIRRSNGAFAPNSNSTENDAVVGHRSRRAEGDPHQHAYYAGEAALSASPLMLGADSASGSSINRSRHGRGHNGNNQAASSAASQPFHHYLPSSRRPHNHNPSASMVSHHPNHQHNHMFQPQQFSPFLEPAVVGSSNNSNSADNFAPQASSLLLDHRRSEYQQGGTSWGSPSSSTTHGGNQNYPAHHHHPYDIQREFAVLQSSFAELQHQYGQKCGEVIVLQNTVAVLRDQLQEFEFVRQQQQQQPQQSSAPPFTTSTVPTGGAAGSRNASSAAGRLRQRCPSADVSSGDDDGHSQRPAASATGVPAADIPDTFSSSVQAAGPNKHALNSNAPQQQQQQHPLKGASGAVLFCDLCQISVNSDTTLRAHLQGERHRKALHRAGAAVAAATAVPPGGEEPVNNASDVIANNHSPEQASALPNDAMMMADPVELSAASTTTITPDM</sequence>
<feature type="region of interest" description="Disordered" evidence="1">
    <location>
        <begin position="276"/>
        <end position="338"/>
    </location>
</feature>
<dbReference type="Proteomes" id="UP000051952">
    <property type="component" value="Unassembled WGS sequence"/>
</dbReference>
<dbReference type="AlphaFoldDB" id="A0A0S4JF68"/>
<dbReference type="VEuPathDB" id="TriTrypDB:BSAL_25170"/>
<dbReference type="InterPro" id="IPR003604">
    <property type="entry name" value="Matrin/U1-like-C_Znf_C2H2"/>
</dbReference>